<dbReference type="OrthoDB" id="2156220at2"/>
<reference evidence="2" key="1">
    <citation type="submission" date="2017-06" db="EMBL/GenBank/DDBJ databases">
        <authorList>
            <person name="Varghese N."/>
            <person name="Submissions S."/>
        </authorList>
    </citation>
    <scope>NUCLEOTIDE SEQUENCE [LARGE SCALE GENOMIC DNA]</scope>
    <source>
        <strain evidence="2">DSM 137</strain>
    </source>
</reference>
<sequence>MQAIPYYGVLAIESLFNVVGVRLYEEPRYAVVDRIDDVEIRRYVPRVAATVDFSTRFLDRGAAFKLLFDYIAGANAKADRIAMTAPVAVGPADLVGERIAMTAPVWRSERQMAFFLPASYELSTAPTPRDARVKLEAVPAQTLAVLRFTGMGGVAWLRQRQLHSKLVRSKWKVAGEPFMFYYDAPFTVPFLRRNEAAVPVEAR</sequence>
<dbReference type="InterPro" id="IPR006917">
    <property type="entry name" value="SOUL_heme-bd"/>
</dbReference>
<evidence type="ECO:0000313" key="1">
    <source>
        <dbReference type="EMBL" id="SNB64269.1"/>
    </source>
</evidence>
<dbReference type="SUPFAM" id="SSF55136">
    <property type="entry name" value="Probable bacterial effector-binding domain"/>
    <property type="match status" value="1"/>
</dbReference>
<protein>
    <submittedName>
        <fullName evidence="1">SOUL heme-binding protein</fullName>
    </submittedName>
</protein>
<evidence type="ECO:0000313" key="2">
    <source>
        <dbReference type="Proteomes" id="UP000198418"/>
    </source>
</evidence>
<dbReference type="Pfam" id="PF04832">
    <property type="entry name" value="SOUL"/>
    <property type="match status" value="2"/>
</dbReference>
<dbReference type="EMBL" id="FYDG01000002">
    <property type="protein sequence ID" value="SNB64269.1"/>
    <property type="molecule type" value="Genomic_DNA"/>
</dbReference>
<proteinExistence type="predicted"/>
<name>A0A212QX35_RHOAC</name>
<dbReference type="PANTHER" id="PTHR11220">
    <property type="entry name" value="HEME-BINDING PROTEIN-RELATED"/>
    <property type="match status" value="1"/>
</dbReference>
<dbReference type="AlphaFoldDB" id="A0A212QX35"/>
<dbReference type="Proteomes" id="UP000198418">
    <property type="component" value="Unassembled WGS sequence"/>
</dbReference>
<gene>
    <name evidence="1" type="ORF">SAMN06265338_10214</name>
</gene>
<organism evidence="1 2">
    <name type="scientific">Rhodoblastus acidophilus</name>
    <name type="common">Rhodopseudomonas acidophila</name>
    <dbReference type="NCBI Taxonomy" id="1074"/>
    <lineage>
        <taxon>Bacteria</taxon>
        <taxon>Pseudomonadati</taxon>
        <taxon>Pseudomonadota</taxon>
        <taxon>Alphaproteobacteria</taxon>
        <taxon>Hyphomicrobiales</taxon>
        <taxon>Rhodoblastaceae</taxon>
        <taxon>Rhodoblastus</taxon>
    </lineage>
</organism>
<dbReference type="InterPro" id="IPR011256">
    <property type="entry name" value="Reg_factor_effector_dom_sf"/>
</dbReference>
<accession>A0A212QX35</accession>
<keyword evidence="2" id="KW-1185">Reference proteome</keyword>
<dbReference type="PANTHER" id="PTHR11220:SF58">
    <property type="entry name" value="SOUL HEME-BINDING FAMILY PROTEIN"/>
    <property type="match status" value="1"/>
</dbReference>
<dbReference type="RefSeq" id="WP_088519566.1">
    <property type="nucleotide sequence ID" value="NZ_FYDG01000002.1"/>
</dbReference>
<dbReference type="Gene3D" id="3.20.80.10">
    <property type="entry name" value="Regulatory factor, effector binding domain"/>
    <property type="match status" value="1"/>
</dbReference>